<dbReference type="PATRIC" id="fig|348824.6.peg.5690"/>
<organism evidence="1 2">
    <name type="scientific">Rhizobium favelukesii</name>
    <dbReference type="NCBI Taxonomy" id="348824"/>
    <lineage>
        <taxon>Bacteria</taxon>
        <taxon>Pseudomonadati</taxon>
        <taxon>Pseudomonadota</taxon>
        <taxon>Alphaproteobacteria</taxon>
        <taxon>Hyphomicrobiales</taxon>
        <taxon>Rhizobiaceae</taxon>
        <taxon>Rhizobium/Agrobacterium group</taxon>
        <taxon>Rhizobium</taxon>
    </lineage>
</organism>
<sequence length="57" mass="6392">MTVLVVAAIAYLTLALILVYAIDNLVALFFPDAHSAMPLNFPTLEKMMAASRKYYRK</sequence>
<dbReference type="KEGG" id="rhl:LPU83_pLPU83d_0099"/>
<geneLocation type="plasmid" evidence="1 2">
    <name>pLPU83d</name>
</geneLocation>
<gene>
    <name evidence="1" type="ORF">LPU83_pLPU83d_0099</name>
</gene>
<accession>W6RMN3</accession>
<dbReference type="HOGENOM" id="CLU_211631_0_0_5"/>
<dbReference type="AlphaFoldDB" id="W6RMN3"/>
<keyword evidence="1" id="KW-0614">Plasmid</keyword>
<reference evidence="1" key="1">
    <citation type="submission" date="2013-11" db="EMBL/GenBank/DDBJ databases">
        <title>Draft genome sequence of the broad-host-range Rhizobium sp. LPU83 strain, a member of the low-genetic diversity Oregon-like Rhizobium sp. group.</title>
        <authorList>
            <person name="Wibberg D."/>
            <person name="Puehler A."/>
            <person name="Schlueter A."/>
        </authorList>
    </citation>
    <scope>NUCLEOTIDE SEQUENCE [LARGE SCALE GENOMIC DNA]</scope>
    <source>
        <strain evidence="1">LPU83</strain>
        <plasmid evidence="1">pLPU83d</plasmid>
    </source>
</reference>
<name>W6RMN3_9HYPH</name>
<evidence type="ECO:0000313" key="1">
    <source>
        <dbReference type="EMBL" id="CDM61470.1"/>
    </source>
</evidence>
<dbReference type="EMBL" id="HG916855">
    <property type="protein sequence ID" value="CDM61470.1"/>
    <property type="molecule type" value="Genomic_DNA"/>
</dbReference>
<evidence type="ECO:0000313" key="2">
    <source>
        <dbReference type="Proteomes" id="UP000019443"/>
    </source>
</evidence>
<dbReference type="RefSeq" id="WP_167546228.1">
    <property type="nucleotide sequence ID" value="NZ_ATTO01000011.1"/>
</dbReference>
<dbReference type="Proteomes" id="UP000019443">
    <property type="component" value="Plasmid pLPU83d"/>
</dbReference>
<proteinExistence type="predicted"/>
<protein>
    <submittedName>
        <fullName evidence="1">Membrane protein</fullName>
    </submittedName>
</protein>
<keyword evidence="2" id="KW-1185">Reference proteome</keyword>